<dbReference type="SUPFAM" id="SSF49401">
    <property type="entry name" value="Bacterial adhesins"/>
    <property type="match status" value="1"/>
</dbReference>
<evidence type="ECO:0000313" key="3">
    <source>
        <dbReference type="Proteomes" id="UP000834611"/>
    </source>
</evidence>
<dbReference type="InterPro" id="IPR036937">
    <property type="entry name" value="Adhesion_dom_fimbrial_sf"/>
</dbReference>
<evidence type="ECO:0000313" key="2">
    <source>
        <dbReference type="EMBL" id="CAB5703082.1"/>
    </source>
</evidence>
<dbReference type="AlphaFoldDB" id="A0A9Q8MGP0"/>
<dbReference type="GO" id="GO:0007155">
    <property type="term" value="P:cell adhesion"/>
    <property type="evidence" value="ECO:0007669"/>
    <property type="project" value="InterPro"/>
</dbReference>
<evidence type="ECO:0000259" key="1">
    <source>
        <dbReference type="Pfam" id="PF00419"/>
    </source>
</evidence>
<dbReference type="GO" id="GO:0009289">
    <property type="term" value="C:pilus"/>
    <property type="evidence" value="ECO:0007669"/>
    <property type="project" value="InterPro"/>
</dbReference>
<comment type="caution">
    <text evidence="2">The sequence shown here is derived from an EMBL/GenBank/DDBJ whole genome shotgun (WGS) entry which is preliminary data.</text>
</comment>
<organism evidence="2 3">
    <name type="scientific">Providencia rettgeri</name>
    <dbReference type="NCBI Taxonomy" id="587"/>
    <lineage>
        <taxon>Bacteria</taxon>
        <taxon>Pseudomonadati</taxon>
        <taxon>Pseudomonadota</taxon>
        <taxon>Gammaproteobacteria</taxon>
        <taxon>Enterobacterales</taxon>
        <taxon>Morganellaceae</taxon>
        <taxon>Providencia</taxon>
    </lineage>
</organism>
<dbReference type="Proteomes" id="UP000834611">
    <property type="component" value="Unassembled WGS sequence"/>
</dbReference>
<name>A0A9Q8MGP0_PRORE</name>
<dbReference type="Gene3D" id="2.60.40.1090">
    <property type="entry name" value="Fimbrial-type adhesion domain"/>
    <property type="match status" value="1"/>
</dbReference>
<reference evidence="2" key="1">
    <citation type="submission" date="2020-05" db="EMBL/GenBank/DDBJ databases">
        <authorList>
            <person name="Delgado-Blas J."/>
        </authorList>
    </citation>
    <scope>NUCLEOTIDE SEQUENCE</scope>
    <source>
        <strain evidence="2">BB1453</strain>
    </source>
</reference>
<dbReference type="InterPro" id="IPR008966">
    <property type="entry name" value="Adhesion_dom_sf"/>
</dbReference>
<sequence length="184" mass="19898">MNRGMEMRGAYFLTICFKAIVLVGVILFGALISLSFSYKAIAANLSTNIQIRVTVYGEPECTLGGATTTSVDFGDIHQAKIDGAYGRSPINYNLICNGLYKNTLKMTLRWTDRQINGESSVTTNLPNLGIAIYRDGTRLSNGATLNFNYGNSPALYAVPVKPTGVNLTSGGDFTGNLTMVLDYQ</sequence>
<dbReference type="EMBL" id="CAHPSF010000007">
    <property type="protein sequence ID" value="CAB5703082.1"/>
    <property type="molecule type" value="Genomic_DNA"/>
</dbReference>
<feature type="domain" description="Fimbrial-type adhesion" evidence="1">
    <location>
        <begin position="49"/>
        <end position="184"/>
    </location>
</feature>
<gene>
    <name evidence="2" type="ORF">GHA_02833</name>
</gene>
<dbReference type="InterPro" id="IPR000259">
    <property type="entry name" value="Adhesion_dom_fimbrial"/>
</dbReference>
<proteinExistence type="predicted"/>
<dbReference type="Pfam" id="PF00419">
    <property type="entry name" value="Fimbrial"/>
    <property type="match status" value="1"/>
</dbReference>
<protein>
    <submittedName>
        <fullName evidence="2">Minor fimbrial subunit StfE</fullName>
    </submittedName>
</protein>
<accession>A0A9Q8MGP0</accession>